<evidence type="ECO:0000313" key="3">
    <source>
        <dbReference type="EMBL" id="KDP29711.1"/>
    </source>
</evidence>
<proteinExistence type="inferred from homology"/>
<dbReference type="PANTHER" id="PTHR11926">
    <property type="entry name" value="GLUCOSYL/GLUCURONOSYL TRANSFERASES"/>
    <property type="match status" value="1"/>
</dbReference>
<dbReference type="Pfam" id="PF00201">
    <property type="entry name" value="UDPGT"/>
    <property type="match status" value="1"/>
</dbReference>
<dbReference type="AlphaFoldDB" id="A0A067K0J1"/>
<evidence type="ECO:0008006" key="5">
    <source>
        <dbReference type="Google" id="ProtNLM"/>
    </source>
</evidence>
<dbReference type="CDD" id="cd03784">
    <property type="entry name" value="GT1_Gtf-like"/>
    <property type="match status" value="1"/>
</dbReference>
<accession>A0A067K0J1</accession>
<comment type="similarity">
    <text evidence="1">Belongs to the UDP-glycosyltransferase family.</text>
</comment>
<dbReference type="GO" id="GO:0080043">
    <property type="term" value="F:quercetin 3-O-glucosyltransferase activity"/>
    <property type="evidence" value="ECO:0007669"/>
    <property type="project" value="TreeGrafter"/>
</dbReference>
<dbReference type="OrthoDB" id="5835829at2759"/>
<gene>
    <name evidence="3" type="ORF">JCGZ_18646</name>
</gene>
<protein>
    <recommendedName>
        <fullName evidence="5">Glycosyltransferase</fullName>
    </recommendedName>
</protein>
<dbReference type="InterPro" id="IPR002213">
    <property type="entry name" value="UDP_glucos_trans"/>
</dbReference>
<keyword evidence="4" id="KW-1185">Reference proteome</keyword>
<dbReference type="EMBL" id="KK914734">
    <property type="protein sequence ID" value="KDP29711.1"/>
    <property type="molecule type" value="Genomic_DNA"/>
</dbReference>
<dbReference type="SUPFAM" id="SSF53756">
    <property type="entry name" value="UDP-Glycosyltransferase/glycogen phosphorylase"/>
    <property type="match status" value="1"/>
</dbReference>
<sequence>MANPFNLESTATACHIVAMPYPSRGHINPMMNLCKLLVSRNLNLLITFVVTEEWHGYISSDPKPETIRFATVHNVIPSEHLKAVDITAFYEAVMRTMEAPFELLLDRLDPPVTAMIGDIELGWAIDLGNRRNIPVAAFWTMSATFFSMLCHFHLCPQAQNLPIDLIDQIPGISSSNITELQTVFRRNDLKFMQLSLECISKVPKAQYLLFTSVYELEPQEMETLRATFQFPVYSIGPAIPYLELQPNYTLEYQKWLDSQPEASVLYISLGSFLSVSKNQMDEIFSGLQDSGVRYLWVARGEASGLKEICSDKGLVLPWCDQLKVLCHSSVGAFWTHCGWNSTLEALFAGVPLLTFPLFFDQDPNNKKILEEWKIGWKVQSKMGEESLVKREEVAQLVKKVMDLESKESKEMRTRARKLSDACQLAITENGSSVKNLDAFIRNILQGN</sequence>
<evidence type="ECO:0000256" key="2">
    <source>
        <dbReference type="ARBA" id="ARBA00022679"/>
    </source>
</evidence>
<evidence type="ECO:0000313" key="4">
    <source>
        <dbReference type="Proteomes" id="UP000027138"/>
    </source>
</evidence>
<name>A0A067K0J1_JATCU</name>
<dbReference type="KEGG" id="jcu:105641732"/>
<reference evidence="3 4" key="1">
    <citation type="journal article" date="2014" name="PLoS ONE">
        <title>Global Analysis of Gene Expression Profiles in Physic Nut (Jatropha curcas L.) Seedlings Exposed to Salt Stress.</title>
        <authorList>
            <person name="Zhang L."/>
            <person name="Zhang C."/>
            <person name="Wu P."/>
            <person name="Chen Y."/>
            <person name="Li M."/>
            <person name="Jiang H."/>
            <person name="Wu G."/>
        </authorList>
    </citation>
    <scope>NUCLEOTIDE SEQUENCE [LARGE SCALE GENOMIC DNA]</scope>
    <source>
        <strain evidence="4">cv. GZQX0401</strain>
        <tissue evidence="3">Young leaves</tissue>
    </source>
</reference>
<dbReference type="FunFam" id="3.40.50.2000:FF:000138">
    <property type="entry name" value="Glycosyltransferase"/>
    <property type="match status" value="1"/>
</dbReference>
<dbReference type="GO" id="GO:0080044">
    <property type="term" value="F:quercetin 7-O-glucosyltransferase activity"/>
    <property type="evidence" value="ECO:0007669"/>
    <property type="project" value="TreeGrafter"/>
</dbReference>
<evidence type="ECO:0000256" key="1">
    <source>
        <dbReference type="ARBA" id="ARBA00009995"/>
    </source>
</evidence>
<dbReference type="Proteomes" id="UP000027138">
    <property type="component" value="Unassembled WGS sequence"/>
</dbReference>
<dbReference type="Gene3D" id="3.40.50.2000">
    <property type="entry name" value="Glycogen Phosphorylase B"/>
    <property type="match status" value="2"/>
</dbReference>
<organism evidence="3 4">
    <name type="scientific">Jatropha curcas</name>
    <name type="common">Barbados nut</name>
    <dbReference type="NCBI Taxonomy" id="180498"/>
    <lineage>
        <taxon>Eukaryota</taxon>
        <taxon>Viridiplantae</taxon>
        <taxon>Streptophyta</taxon>
        <taxon>Embryophyta</taxon>
        <taxon>Tracheophyta</taxon>
        <taxon>Spermatophyta</taxon>
        <taxon>Magnoliopsida</taxon>
        <taxon>eudicotyledons</taxon>
        <taxon>Gunneridae</taxon>
        <taxon>Pentapetalae</taxon>
        <taxon>rosids</taxon>
        <taxon>fabids</taxon>
        <taxon>Malpighiales</taxon>
        <taxon>Euphorbiaceae</taxon>
        <taxon>Crotonoideae</taxon>
        <taxon>Jatropheae</taxon>
        <taxon>Jatropha</taxon>
    </lineage>
</organism>
<dbReference type="PANTHER" id="PTHR11926:SF774">
    <property type="entry name" value="UDP-GLYCOSYLTRANSFERASE 85A1-RELATED"/>
    <property type="match status" value="1"/>
</dbReference>
<keyword evidence="2" id="KW-0808">Transferase</keyword>